<evidence type="ECO:0000313" key="2">
    <source>
        <dbReference type="Proteomes" id="UP000429232"/>
    </source>
</evidence>
<protein>
    <submittedName>
        <fullName evidence="1">FixH family protein</fullName>
    </submittedName>
</protein>
<dbReference type="Pfam" id="PF05751">
    <property type="entry name" value="FixH"/>
    <property type="match status" value="1"/>
</dbReference>
<keyword evidence="2" id="KW-1185">Reference proteome</keyword>
<dbReference type="Proteomes" id="UP000429232">
    <property type="component" value="Chromosome"/>
</dbReference>
<dbReference type="RefSeq" id="WP_157522665.1">
    <property type="nucleotide sequence ID" value="NZ_CP066775.1"/>
</dbReference>
<name>A0A6I4IMQ5_9SPHI</name>
<sequence>MNWGKGIILGMGLFMLFILVLCFKMFRLPVDEYDHHYYEKGLNFNKDYDKEKQVTLDNAQPWISLSGTNLQLKFKDEANGTAKLVRPASATLDRLFIVNTDKKGLIDLPLTNLVKGRWRVVLEWKSNHKNYLYEKEVNL</sequence>
<dbReference type="KEGG" id="mgik:GO620_002000"/>
<organism evidence="1 2">
    <name type="scientific">Mucilaginibacter ginkgonis</name>
    <dbReference type="NCBI Taxonomy" id="2682091"/>
    <lineage>
        <taxon>Bacteria</taxon>
        <taxon>Pseudomonadati</taxon>
        <taxon>Bacteroidota</taxon>
        <taxon>Sphingobacteriia</taxon>
        <taxon>Sphingobacteriales</taxon>
        <taxon>Sphingobacteriaceae</taxon>
        <taxon>Mucilaginibacter</taxon>
    </lineage>
</organism>
<proteinExistence type="predicted"/>
<dbReference type="EMBL" id="CP066775">
    <property type="protein sequence ID" value="QQL50249.1"/>
    <property type="molecule type" value="Genomic_DNA"/>
</dbReference>
<reference evidence="1 2" key="1">
    <citation type="submission" date="2020-12" db="EMBL/GenBank/DDBJ databases">
        <title>HMF7856_wgs.fasta genome submission.</title>
        <authorList>
            <person name="Kang H."/>
            <person name="Kim H."/>
            <person name="Joh K."/>
        </authorList>
    </citation>
    <scope>NUCLEOTIDE SEQUENCE [LARGE SCALE GENOMIC DNA]</scope>
    <source>
        <strain evidence="1 2">HMF7856</strain>
    </source>
</reference>
<evidence type="ECO:0000313" key="1">
    <source>
        <dbReference type="EMBL" id="QQL50249.1"/>
    </source>
</evidence>
<dbReference type="AlphaFoldDB" id="A0A6I4IMQ5"/>
<accession>A0A6I4IMQ5</accession>
<gene>
    <name evidence="1" type="ORF">GO620_002000</name>
</gene>
<dbReference type="InterPro" id="IPR008620">
    <property type="entry name" value="FixH"/>
</dbReference>